<dbReference type="AlphaFoldDB" id="A0ABD5MP73"/>
<feature type="region of interest" description="Disordered" evidence="1">
    <location>
        <begin position="30"/>
        <end position="70"/>
    </location>
</feature>
<dbReference type="Proteomes" id="UP001589595">
    <property type="component" value="Unassembled WGS sequence"/>
</dbReference>
<gene>
    <name evidence="2" type="ORF">ACFFOL_08385</name>
</gene>
<name>A0ABD5MP73_9EURY</name>
<accession>A0ABD5MP73</accession>
<dbReference type="EMBL" id="JBHMAJ010000006">
    <property type="protein sequence ID" value="MFB9824189.1"/>
    <property type="molecule type" value="Genomic_DNA"/>
</dbReference>
<keyword evidence="3" id="KW-1185">Reference proteome</keyword>
<evidence type="ECO:0000256" key="1">
    <source>
        <dbReference type="SAM" id="MobiDB-lite"/>
    </source>
</evidence>
<protein>
    <recommendedName>
        <fullName evidence="4">Nucleotidyltransferase domain-containing protein</fullName>
    </recommendedName>
</protein>
<evidence type="ECO:0008006" key="4">
    <source>
        <dbReference type="Google" id="ProtNLM"/>
    </source>
</evidence>
<reference evidence="2" key="1">
    <citation type="submission" date="2024-09" db="EMBL/GenBank/DDBJ databases">
        <authorList>
            <person name="Sun Q."/>
        </authorList>
    </citation>
    <scope>NUCLEOTIDE SEQUENCE [LARGE SCALE GENOMIC DNA]</scope>
    <source>
        <strain evidence="2">JCM 31273</strain>
    </source>
</reference>
<organism evidence="2 3">
    <name type="scientific">Halobaculum roseum</name>
    <dbReference type="NCBI Taxonomy" id="2175149"/>
    <lineage>
        <taxon>Archaea</taxon>
        <taxon>Methanobacteriati</taxon>
        <taxon>Methanobacteriota</taxon>
        <taxon>Stenosarchaea group</taxon>
        <taxon>Halobacteria</taxon>
        <taxon>Halobacteriales</taxon>
        <taxon>Haloferacaceae</taxon>
        <taxon>Halobaculum</taxon>
    </lineage>
</organism>
<sequence>MVDYVLVRGYVAILTGRSRSTADIDIIERHGDSPVFNAGRRSSPGPPREPRSTAVRDAGLPPGPESAAVE</sequence>
<comment type="caution">
    <text evidence="2">The sequence shown here is derived from an EMBL/GenBank/DDBJ whole genome shotgun (WGS) entry which is preliminary data.</text>
</comment>
<proteinExistence type="predicted"/>
<evidence type="ECO:0000313" key="2">
    <source>
        <dbReference type="EMBL" id="MFB9824189.1"/>
    </source>
</evidence>
<evidence type="ECO:0000313" key="3">
    <source>
        <dbReference type="Proteomes" id="UP001589595"/>
    </source>
</evidence>